<dbReference type="Proteomes" id="UP000594967">
    <property type="component" value="Chromosome"/>
</dbReference>
<dbReference type="NCBIfam" id="TIGR01733">
    <property type="entry name" value="AA-adenyl-dom"/>
    <property type="match status" value="2"/>
</dbReference>
<dbReference type="InterPro" id="IPR042099">
    <property type="entry name" value="ANL_N_sf"/>
</dbReference>
<sequence length="2181" mass="243605">MMHNPEYDKPQFTGGDMQENHFQFRASLAQKRLWLHEQLGHDSAIYHISTLLELEGELDETALQQSVNDLVARHESFRTDFVWQDEALFQRCHDTMTLPLEKVDWVAADEAALQAQLNAASERPFNLQQAPLSRFVLFRRGACHHMLLIVLHHIISDGWSAGIISRELASCYNARRQGLAADLPPLDIQYIDYSEWQHQQQEGDDVARSLDWWREKLRNLEPIDLPCDRPRPNRLSLRGKTRFFSLPPALAQTLGERARARNSTLYSLLLSAFSLILHRYSGQRDLAIGSPVSGRGRLELEGVVGFFVNTLVYRIQIDPEESFTALQQSVFRTVVEALEHQQVSFDRLVETLNPTRDLSYSPLFQVMFSFDESGQQGWTFDGLQVKQHSLAGEQAKFDLTLSMESRGRQLQGAFEYSSDLFDDATIAQLEADFLFLLGEVAQDDTQRLECYPCITARDLLSERPHKHPVSQALHQRFEYQAQRYPDAVAVGTGGGRGLTYQQLNARANQLAHYLLLGMQDRPAQGGDLVGICMDRDEALPIAILAVLKAGMAYLPIDSGHGAERVRFYVEDAGVRQVIGVSAHQSLFEGCEVDYLCTDCESGLIQTMPETNPDRPVTPDALAYVIYTSGSTGTPKGVEIPHANVMRLFAAGERHFAFSEHDIWTLFHSSAFDFSVWEIWGALLYGGQLSVVPYWVSRSPEQFRQWVSDERVTVLNQTPSAFAQFIAADATAPDAAPLSLRYVIMGGEALEPATLLGWLAKYGEDAPQIINMYGITETTVHVTWRRITLADARQGGKSPIGEPLDDLEIYLLDAQRRPVPPGVVGEMYVGGAGVARGYLNRPELTRERFLNKAELLGSGDDDGARLYRSGDLARRRRDGSLEYLGRADHQVKIRGFRIEPGEIEAALQRLDGVDQAVVIARADSADRQMRLIAWVATRENGLKVETLRNGLRRTLPDYMLPSAFVFMEALPLTANGKLDRRALPDPQALRPQLASDYQAARTETEAALLALWRDVLKVDDIGVYDNFFSLGGDSLRGVQVVGRGRERGLALTLVNLFQHQTVAELAALLDAGSGQGVGGPITAAPFSQITQEDRELLPPEVIDAYPLSRMQAGMFYHMNLTPDANVYHCTGTSHLRINAAFDEAAFSRAVAETVAAHDVLRTGFDFARYSQPLQLVWPQAELPIVVEDLRHLDKQRQEERIRALLDEERHTPFDLHRPTLLRFFIQLRSPQSFQFTMTECHPVFDGWSYHTMIVEVFNRYAVLTGGSQWQPPFKPQQEYRDFIVQEQAAIRDDAQRRYWQQTLADCTLLRLPHQAQEATPGVAPRLKSLSFTLDDTVYQGMRQLMQQLGVPLKSVLLAAHIKVMSVFSGEPDILTGIPTNGRPEAEGGDWLYGLYLNILPFRQVLGAQSWAEVIRQTFANECAAIPHRCYPLAEIQRHFGPQPLLDEVLFNYMDFHIYDQMTPALGLAVVDKLNVQDVHEGTHFTLNAHFQHKTLSSALASNQVSVQLDYNARLLSREQVEQMAACYQRVLGAMAAEPQALHLAVDFVPAEQQRQLAAFTRGPAGYAGTETLATLFARQVAQQPDADAVEWETQRLSYRELDRQSDRWASLLAQRGVTRGSRVALYLGRSVGLIVSVLALSKLEAVYLPLNPEDPHARLVEQITDARCCLLIAHQPERALAAETGVPQLTEKELSQSDAPAMPFAVARGESSLPLYVMYTSGSTGKAKGVLIAQQGVIRLVKEVGYLDFTHCRRFLMLAAVSFDASTLEIWGPLLNGGTIVIYPQGPVAIPQLETLLVGQRVESLFLTTSLFNLIVDECPQALREVRQVISGGEAMSLRHAARISGLYPALTLINGYGPTENTTFTTSWHYRATENGSVPIGRPNEGNIAWILDAFMQPTPLGTPGELYIGGPGLALEYLNQPELYQQRFIANPFDPERSERLYRTGDRARFLADGAIEFLGRIDDQCKIRGFRIETGEIEATIGRHPDIERAAVQVVEEPRGKRIVAWLVMQPERAFDAAALRTWLLQHLPRYMVPARFQVLDALPLTANGKLDTSRLRAEDRQPVPTDAAPVELTDPTAKAIQQVWSRVLGVAAPNQQENFFDLGGDSLLLARAHLRLAALGYSGVSIVDLLNYPTIQQLADYINGGQRQPDASLDAIQLQVNAGRSRLAGLQQRRSGKQ</sequence>
<dbReference type="Gene3D" id="1.10.1200.10">
    <property type="entry name" value="ACP-like"/>
    <property type="match status" value="2"/>
</dbReference>
<dbReference type="CDD" id="cd19531">
    <property type="entry name" value="LCL_NRPS-like"/>
    <property type="match status" value="1"/>
</dbReference>
<protein>
    <submittedName>
        <fullName evidence="4">Non-ribosomal peptide synthetase</fullName>
    </submittedName>
</protein>
<dbReference type="CDD" id="cd17643">
    <property type="entry name" value="A_NRPS_Cytc1-like"/>
    <property type="match status" value="1"/>
</dbReference>
<evidence type="ECO:0000313" key="5">
    <source>
        <dbReference type="Proteomes" id="UP000594967"/>
    </source>
</evidence>
<dbReference type="Gene3D" id="2.30.38.10">
    <property type="entry name" value="Luciferase, Domain 3"/>
    <property type="match status" value="1"/>
</dbReference>
<feature type="domain" description="Carrier" evidence="3">
    <location>
        <begin position="2074"/>
        <end position="2149"/>
    </location>
</feature>
<organism evidence="4 5">
    <name type="scientific">Serratia plymuthica</name>
    <dbReference type="NCBI Taxonomy" id="82996"/>
    <lineage>
        <taxon>Bacteria</taxon>
        <taxon>Pseudomonadati</taxon>
        <taxon>Pseudomonadota</taxon>
        <taxon>Gammaproteobacteria</taxon>
        <taxon>Enterobacterales</taxon>
        <taxon>Yersiniaceae</taxon>
        <taxon>Serratia</taxon>
    </lineage>
</organism>
<keyword evidence="2" id="KW-0597">Phosphoprotein</keyword>
<dbReference type="InterPro" id="IPR025110">
    <property type="entry name" value="AMP-bd_C"/>
</dbReference>
<dbReference type="EMBL" id="CP065673">
    <property type="protein sequence ID" value="QPS19152.1"/>
    <property type="molecule type" value="Genomic_DNA"/>
</dbReference>
<dbReference type="Gene3D" id="3.40.50.12780">
    <property type="entry name" value="N-terminal domain of ligase-like"/>
    <property type="match status" value="1"/>
</dbReference>
<accession>A0A7T2W9S0</accession>
<dbReference type="SUPFAM" id="SSF52777">
    <property type="entry name" value="CoA-dependent acyltransferases"/>
    <property type="match status" value="4"/>
</dbReference>
<dbReference type="SUPFAM" id="SSF56801">
    <property type="entry name" value="Acetyl-CoA synthetase-like"/>
    <property type="match status" value="2"/>
</dbReference>
<dbReference type="Pfam" id="PF00501">
    <property type="entry name" value="AMP-binding"/>
    <property type="match status" value="2"/>
</dbReference>
<evidence type="ECO:0000256" key="1">
    <source>
        <dbReference type="ARBA" id="ARBA00022450"/>
    </source>
</evidence>
<dbReference type="Pfam" id="PF00550">
    <property type="entry name" value="PP-binding"/>
    <property type="match status" value="2"/>
</dbReference>
<dbReference type="Gene3D" id="3.30.300.30">
    <property type="match status" value="2"/>
</dbReference>
<dbReference type="InterPro" id="IPR020806">
    <property type="entry name" value="PKS_PP-bd"/>
</dbReference>
<dbReference type="InterPro" id="IPR010071">
    <property type="entry name" value="AA_adenyl_dom"/>
</dbReference>
<dbReference type="Pfam" id="PF00668">
    <property type="entry name" value="Condensation"/>
    <property type="match status" value="2"/>
</dbReference>
<evidence type="ECO:0000256" key="2">
    <source>
        <dbReference type="ARBA" id="ARBA00022553"/>
    </source>
</evidence>
<dbReference type="SMART" id="SM00823">
    <property type="entry name" value="PKS_PP"/>
    <property type="match status" value="2"/>
</dbReference>
<dbReference type="PANTHER" id="PTHR45527">
    <property type="entry name" value="NONRIBOSOMAL PEPTIDE SYNTHETASE"/>
    <property type="match status" value="1"/>
</dbReference>
<dbReference type="SUPFAM" id="SSF47336">
    <property type="entry name" value="ACP-like"/>
    <property type="match status" value="2"/>
</dbReference>
<proteinExistence type="predicted"/>
<keyword evidence="1" id="KW-0596">Phosphopantetheine</keyword>
<keyword evidence="5" id="KW-1185">Reference proteome</keyword>
<dbReference type="NCBIfam" id="NF003417">
    <property type="entry name" value="PRK04813.1"/>
    <property type="match status" value="2"/>
</dbReference>
<dbReference type="InterPro" id="IPR045851">
    <property type="entry name" value="AMP-bd_C_sf"/>
</dbReference>
<reference evidence="4 5" key="1">
    <citation type="submission" date="2020-12" db="EMBL/GenBank/DDBJ databases">
        <title>FDA dAtabase for Regulatory Grade micrObial Sequences (FDA-ARGOS): Supporting development and validation of Infectious Disease Dx tests.</title>
        <authorList>
            <person name="Sproer C."/>
            <person name="Gronow S."/>
            <person name="Severitt S."/>
            <person name="Schroder I."/>
            <person name="Tallon L."/>
            <person name="Sadzewicz L."/>
            <person name="Zhao X."/>
            <person name="Boylan J."/>
            <person name="Ott S."/>
            <person name="Bowen H."/>
            <person name="Vavikolanu K."/>
            <person name="Mehta A."/>
            <person name="Aluvathingal J."/>
            <person name="Nadendla S."/>
            <person name="Lowell S."/>
            <person name="Myers T."/>
            <person name="Yan Y."/>
            <person name="Sichtig H."/>
        </authorList>
    </citation>
    <scope>NUCLEOTIDE SEQUENCE [LARGE SCALE GENOMIC DNA]</scope>
    <source>
        <strain evidence="4 5">FDAARGOS_907</strain>
    </source>
</reference>
<dbReference type="PANTHER" id="PTHR45527:SF14">
    <property type="entry name" value="PLIPASTATIN SYNTHASE SUBUNIT B"/>
    <property type="match status" value="1"/>
</dbReference>
<dbReference type="Pfam" id="PF13193">
    <property type="entry name" value="AMP-binding_C"/>
    <property type="match status" value="2"/>
</dbReference>
<dbReference type="Gene3D" id="3.40.50.980">
    <property type="match status" value="2"/>
</dbReference>
<feature type="domain" description="Carrier" evidence="3">
    <location>
        <begin position="998"/>
        <end position="1072"/>
    </location>
</feature>
<dbReference type="InterPro" id="IPR009081">
    <property type="entry name" value="PP-bd_ACP"/>
</dbReference>
<dbReference type="PROSITE" id="PS00455">
    <property type="entry name" value="AMP_BINDING"/>
    <property type="match status" value="2"/>
</dbReference>
<dbReference type="Gene3D" id="3.30.559.10">
    <property type="entry name" value="Chloramphenicol acetyltransferase-like domain"/>
    <property type="match status" value="2"/>
</dbReference>
<dbReference type="PROSITE" id="PS50075">
    <property type="entry name" value="CARRIER"/>
    <property type="match status" value="2"/>
</dbReference>
<evidence type="ECO:0000259" key="3">
    <source>
        <dbReference type="PROSITE" id="PS50075"/>
    </source>
</evidence>
<evidence type="ECO:0000313" key="4">
    <source>
        <dbReference type="EMBL" id="QPS19152.1"/>
    </source>
</evidence>
<dbReference type="InterPro" id="IPR036736">
    <property type="entry name" value="ACP-like_sf"/>
</dbReference>
<name>A0A7T2W9S0_SERPL</name>
<dbReference type="Gene3D" id="3.30.559.30">
    <property type="entry name" value="Nonribosomal peptide synthetase, condensation domain"/>
    <property type="match status" value="2"/>
</dbReference>
<dbReference type="InterPro" id="IPR001242">
    <property type="entry name" value="Condensation_dom"/>
</dbReference>
<gene>
    <name evidence="4" type="ORF">I6G64_16300</name>
</gene>
<dbReference type="InterPro" id="IPR020845">
    <property type="entry name" value="AMP-binding_CS"/>
</dbReference>
<dbReference type="InterPro" id="IPR000873">
    <property type="entry name" value="AMP-dep_synth/lig_dom"/>
</dbReference>
<dbReference type="InterPro" id="IPR023213">
    <property type="entry name" value="CAT-like_dom_sf"/>
</dbReference>
<dbReference type="CDD" id="cd12117">
    <property type="entry name" value="A_NRPS_Srf_like"/>
    <property type="match status" value="1"/>
</dbReference>